<name>A0A841SMG3_9BACL</name>
<feature type="transmembrane region" description="Helical" evidence="6">
    <location>
        <begin position="171"/>
        <end position="191"/>
    </location>
</feature>
<keyword evidence="3 6" id="KW-0812">Transmembrane</keyword>
<evidence type="ECO:0000259" key="7">
    <source>
        <dbReference type="PROSITE" id="PS50850"/>
    </source>
</evidence>
<evidence type="ECO:0000313" key="8">
    <source>
        <dbReference type="EMBL" id="MBB6633663.1"/>
    </source>
</evidence>
<feature type="transmembrane region" description="Helical" evidence="6">
    <location>
        <begin position="141"/>
        <end position="159"/>
    </location>
</feature>
<sequence>MTNTGALAAPALRLSKGLLLTMAFATGMTVANLYYNQPLLADISRSFGVSPDAAGLISTFTQIGYALGLVLFVPLGDIKERRSLITALLALVSLSLVGVATAQSLAWMYAASLAVGMTTIVPQIMIPLSAEFAAPEERGKAIGIVSSGLLMGILSARAVSGLIGGTWGWRIMFWIAAAAMLALLVLLRLLLPRSRPVSDLRYGQLLMSLGTLVRKYSILRESALIGAANFVGFSAFWTSLSFYLEGEPYFYSSQIAGLFGLIGVAGAAGAPILGRLADRLSPKRMIGMLTLLSMVAFICFGLFGVYLWALIVGIILMDLGVQGTQISNQTRIYALEPSARSRLNTVQMFITFTGGAIGSTLGSFAWKEWGWTGVCLTGGSAITLTLIVWLVHRSPKAARAAANAESKAG</sequence>
<dbReference type="InterPro" id="IPR011701">
    <property type="entry name" value="MFS"/>
</dbReference>
<dbReference type="SUPFAM" id="SSF103473">
    <property type="entry name" value="MFS general substrate transporter"/>
    <property type="match status" value="1"/>
</dbReference>
<feature type="transmembrane region" description="Helical" evidence="6">
    <location>
        <begin position="83"/>
        <end position="100"/>
    </location>
</feature>
<keyword evidence="9" id="KW-1185">Reference proteome</keyword>
<feature type="transmembrane region" description="Helical" evidence="6">
    <location>
        <begin position="289"/>
        <end position="317"/>
    </location>
</feature>
<feature type="transmembrane region" description="Helical" evidence="6">
    <location>
        <begin position="223"/>
        <end position="243"/>
    </location>
</feature>
<feature type="transmembrane region" description="Helical" evidence="6">
    <location>
        <begin position="17"/>
        <end position="35"/>
    </location>
</feature>
<dbReference type="PANTHER" id="PTHR42910">
    <property type="entry name" value="TRANSPORTER SCO4007-RELATED"/>
    <property type="match status" value="1"/>
</dbReference>
<dbReference type="Proteomes" id="UP000535838">
    <property type="component" value="Unassembled WGS sequence"/>
</dbReference>
<feature type="transmembrane region" description="Helical" evidence="6">
    <location>
        <begin position="106"/>
        <end position="129"/>
    </location>
</feature>
<dbReference type="GO" id="GO:0022857">
    <property type="term" value="F:transmembrane transporter activity"/>
    <property type="evidence" value="ECO:0007669"/>
    <property type="project" value="InterPro"/>
</dbReference>
<dbReference type="Gene3D" id="1.20.1250.20">
    <property type="entry name" value="MFS general substrate transporter like domains"/>
    <property type="match status" value="1"/>
</dbReference>
<comment type="caution">
    <text evidence="8">The sequence shown here is derived from an EMBL/GenBank/DDBJ whole genome shotgun (WGS) entry which is preliminary data.</text>
</comment>
<feature type="domain" description="Major facilitator superfamily (MFS) profile" evidence="7">
    <location>
        <begin position="18"/>
        <end position="396"/>
    </location>
</feature>
<feature type="transmembrane region" description="Helical" evidence="6">
    <location>
        <begin position="55"/>
        <end position="76"/>
    </location>
</feature>
<keyword evidence="4 6" id="KW-1133">Transmembrane helix</keyword>
<dbReference type="EMBL" id="JACJVQ010000005">
    <property type="protein sequence ID" value="MBB6633663.1"/>
    <property type="molecule type" value="Genomic_DNA"/>
</dbReference>
<comment type="subcellular location">
    <subcellularLocation>
        <location evidence="1">Cell membrane</location>
        <topology evidence="1">Multi-pass membrane protein</topology>
    </subcellularLocation>
</comment>
<dbReference type="InterPro" id="IPR020846">
    <property type="entry name" value="MFS_dom"/>
</dbReference>
<gene>
    <name evidence="8" type="ORF">H7B67_06045</name>
</gene>
<dbReference type="RefSeq" id="WP_185118891.1">
    <property type="nucleotide sequence ID" value="NZ_JACJVQ010000005.1"/>
</dbReference>
<evidence type="ECO:0000256" key="3">
    <source>
        <dbReference type="ARBA" id="ARBA00022692"/>
    </source>
</evidence>
<dbReference type="PROSITE" id="PS50850">
    <property type="entry name" value="MFS"/>
    <property type="match status" value="1"/>
</dbReference>
<evidence type="ECO:0000256" key="5">
    <source>
        <dbReference type="ARBA" id="ARBA00023136"/>
    </source>
</evidence>
<feature type="transmembrane region" description="Helical" evidence="6">
    <location>
        <begin position="369"/>
        <end position="391"/>
    </location>
</feature>
<feature type="transmembrane region" description="Helical" evidence="6">
    <location>
        <begin position="255"/>
        <end position="277"/>
    </location>
</feature>
<keyword evidence="2" id="KW-0813">Transport</keyword>
<evidence type="ECO:0000256" key="1">
    <source>
        <dbReference type="ARBA" id="ARBA00004651"/>
    </source>
</evidence>
<dbReference type="GO" id="GO:0005886">
    <property type="term" value="C:plasma membrane"/>
    <property type="evidence" value="ECO:0007669"/>
    <property type="project" value="UniProtKB-SubCell"/>
</dbReference>
<evidence type="ECO:0000256" key="6">
    <source>
        <dbReference type="SAM" id="Phobius"/>
    </source>
</evidence>
<evidence type="ECO:0000256" key="2">
    <source>
        <dbReference type="ARBA" id="ARBA00022448"/>
    </source>
</evidence>
<dbReference type="PANTHER" id="PTHR42910:SF1">
    <property type="entry name" value="MAJOR FACILITATOR SUPERFAMILY (MFS) PROFILE DOMAIN-CONTAINING PROTEIN"/>
    <property type="match status" value="1"/>
</dbReference>
<accession>A0A841SMG3</accession>
<proteinExistence type="predicted"/>
<evidence type="ECO:0000256" key="4">
    <source>
        <dbReference type="ARBA" id="ARBA00022989"/>
    </source>
</evidence>
<protein>
    <submittedName>
        <fullName evidence="8">MFS transporter</fullName>
    </submittedName>
</protein>
<dbReference type="CDD" id="cd17324">
    <property type="entry name" value="MFS_NepI_like"/>
    <property type="match status" value="1"/>
</dbReference>
<reference evidence="8 9" key="1">
    <citation type="submission" date="2020-08" db="EMBL/GenBank/DDBJ databases">
        <title>Cohnella phylogeny.</title>
        <authorList>
            <person name="Dunlap C."/>
        </authorList>
    </citation>
    <scope>NUCLEOTIDE SEQUENCE [LARGE SCALE GENOMIC DNA]</scope>
    <source>
        <strain evidence="8 9">DSM 25241</strain>
    </source>
</reference>
<dbReference type="InterPro" id="IPR036259">
    <property type="entry name" value="MFS_trans_sf"/>
</dbReference>
<organism evidence="8 9">
    <name type="scientific">Cohnella thailandensis</name>
    <dbReference type="NCBI Taxonomy" id="557557"/>
    <lineage>
        <taxon>Bacteria</taxon>
        <taxon>Bacillati</taxon>
        <taxon>Bacillota</taxon>
        <taxon>Bacilli</taxon>
        <taxon>Bacillales</taxon>
        <taxon>Paenibacillaceae</taxon>
        <taxon>Cohnella</taxon>
    </lineage>
</organism>
<keyword evidence="5 6" id="KW-0472">Membrane</keyword>
<dbReference type="AlphaFoldDB" id="A0A841SMG3"/>
<dbReference type="Pfam" id="PF07690">
    <property type="entry name" value="MFS_1"/>
    <property type="match status" value="1"/>
</dbReference>
<evidence type="ECO:0000313" key="9">
    <source>
        <dbReference type="Proteomes" id="UP000535838"/>
    </source>
</evidence>